<dbReference type="Gene3D" id="3.40.190.10">
    <property type="entry name" value="Periplasmic binding protein-like II"/>
    <property type="match status" value="4"/>
</dbReference>
<organism evidence="21 22">
    <name type="scientific">Pseudomonas pudica</name>
    <dbReference type="NCBI Taxonomy" id="272772"/>
    <lineage>
        <taxon>Bacteria</taxon>
        <taxon>Pseudomonadati</taxon>
        <taxon>Pseudomonadota</taxon>
        <taxon>Gammaproteobacteria</taxon>
        <taxon>Pseudomonadales</taxon>
        <taxon>Pseudomonadaceae</taxon>
        <taxon>Pseudomonas</taxon>
    </lineage>
</organism>
<evidence type="ECO:0000259" key="18">
    <source>
        <dbReference type="PROSITE" id="PS50109"/>
    </source>
</evidence>
<evidence type="ECO:0000256" key="12">
    <source>
        <dbReference type="ARBA" id="ARBA00022840"/>
    </source>
</evidence>
<dbReference type="InterPro" id="IPR001789">
    <property type="entry name" value="Sig_transdc_resp-reg_receiver"/>
</dbReference>
<evidence type="ECO:0000259" key="20">
    <source>
        <dbReference type="PROSITE" id="PS50894"/>
    </source>
</evidence>
<dbReference type="EC" id="2.7.13.3" evidence="3"/>
<dbReference type="PROSITE" id="PS50110">
    <property type="entry name" value="RESPONSE_REGULATORY"/>
    <property type="match status" value="1"/>
</dbReference>
<dbReference type="SUPFAM" id="SSF53850">
    <property type="entry name" value="Periplasmic binding protein-like II"/>
    <property type="match status" value="2"/>
</dbReference>
<dbReference type="Gene3D" id="3.30.565.10">
    <property type="entry name" value="Histidine kinase-like ATPase, C-terminal domain"/>
    <property type="match status" value="1"/>
</dbReference>
<dbReference type="InterPro" id="IPR011006">
    <property type="entry name" value="CheY-like_superfamily"/>
</dbReference>
<dbReference type="PRINTS" id="PR00344">
    <property type="entry name" value="BCTRLSENSOR"/>
</dbReference>
<dbReference type="EMBL" id="JADLJS010000002">
    <property type="protein sequence ID" value="MBF8644297.1"/>
    <property type="molecule type" value="Genomic_DNA"/>
</dbReference>
<gene>
    <name evidence="21" type="ORF">IRZ77_01840</name>
</gene>
<dbReference type="SUPFAM" id="SSF47384">
    <property type="entry name" value="Homodimeric domain of signal transducing histidine kinase"/>
    <property type="match status" value="1"/>
</dbReference>
<dbReference type="InterPro" id="IPR005467">
    <property type="entry name" value="His_kinase_dom"/>
</dbReference>
<proteinExistence type="predicted"/>
<sequence length="1089" mass="118327">MQRLLASALLVIGLASSGALLANSEPRQLLARSISATAPLALSSEERQWLQQRQHLVLGSSRPDYPPLEINVSQRDYEGLSADYAGIIAEQLGINIEVRRFDSRHEAIAALRDGRIDLLGSSNAFEAADAQLSLSASYAEDLPVIVTREGHSLKNTPDLAGLRLAMVDHYLPASSVRSLYPKAQLSLYRSTLAGLAAVELGEADAYLGDAISTDLAIGKSYQGTLKIDHFCQVAPGAFAFALASDNSRLRQLIDKALARISESERLNILRRWSSGNTSLLLQRHLTALTAEEEAWIAANPSVSVLVNTSLAPLTFNDTQHRPSGITLDLLKQISLRTGLHFKPVESPSAQAMVERLARGDAQMIGALGYSTDRSKKLRFTRPYLVSPRVLVTRGDNALPAQAMVLDGQRIALVRGSPQRAVLQQRYPKARMVEVDNPLGLMEAVANGAADVALSSHINAAYYISHVFKDRLRIASVLDDDPAIAAFAVAADQPQLQAILDKALLSIPPEELDQLINRWRITTMVSDSPWRDYRTLALQVLVLSALLLAGVVFWNSYLRKLINQRTEAQHALQAQLALSRGLLEQLRQAKDDAEQASQTKSTFLATMSHEIRTPMNAVIGLLELALEDSRGGRCDTQTLQTAHDSAIGLLELIGDILDISRIESGHITLQPVPTNLVELVRATVRVFEGNARAKGLHLHSELPAAAIWVLADPLRLKQVLSNLISNAIKFTDRGEVQASLLLPSPTDTNSLAVELNVRDTGIGISPADQARLFNAFVQADGPRARQGAGLGLVISRTLAELMGGSLNLQSVEGVGTKVQVSLQLPACAAPVLAEQHEPVLENSSPLNILVVDDYPANLLLLERQLHTLGHRVTLAENGEIALARWQAARFDLVITDCSMPVMDGHELTRRIRSFEGERGLAPCRILGVTANAQAEERARCLASGMDECLFKPIGLRTLKTHLPHAQSRQQPPARRASGFNLGELRHLTQDDEQLTRNLLEQLTQSVSEDLATLRTLAADAPGEAVRALAHRIKGGAKMLKVRTVVKDCEAIEQAQDQGLPTVDLRLQLQASLETLLDELGDALNAIAASN</sequence>
<dbReference type="CDD" id="cd00088">
    <property type="entry name" value="HPT"/>
    <property type="match status" value="1"/>
</dbReference>
<dbReference type="Gene3D" id="3.40.50.2300">
    <property type="match status" value="1"/>
</dbReference>
<feature type="domain" description="HPt" evidence="20">
    <location>
        <begin position="990"/>
        <end position="1089"/>
    </location>
</feature>
<dbReference type="CDD" id="cd17546">
    <property type="entry name" value="REC_hyHK_CKI1_RcsC-like"/>
    <property type="match status" value="1"/>
</dbReference>
<dbReference type="Gene3D" id="1.10.287.130">
    <property type="match status" value="1"/>
</dbReference>
<keyword evidence="11" id="KW-0418">Kinase</keyword>
<evidence type="ECO:0000256" key="8">
    <source>
        <dbReference type="ARBA" id="ARBA00022692"/>
    </source>
</evidence>
<dbReference type="InterPro" id="IPR049871">
    <property type="entry name" value="BvgS-like_periplasmic2"/>
</dbReference>
<keyword evidence="6 17" id="KW-0597">Phosphoprotein</keyword>
<keyword evidence="22" id="KW-1185">Reference proteome</keyword>
<dbReference type="SMART" id="SM00387">
    <property type="entry name" value="HATPase_c"/>
    <property type="match status" value="1"/>
</dbReference>
<dbReference type="InterPro" id="IPR008207">
    <property type="entry name" value="Sig_transdc_His_kin_Hpt_dom"/>
</dbReference>
<dbReference type="InterPro" id="IPR001638">
    <property type="entry name" value="Solute-binding_3/MltF_N"/>
</dbReference>
<dbReference type="Pfam" id="PF01627">
    <property type="entry name" value="Hpt"/>
    <property type="match status" value="1"/>
</dbReference>
<dbReference type="Pfam" id="PF02518">
    <property type="entry name" value="HATPase_c"/>
    <property type="match status" value="1"/>
</dbReference>
<keyword evidence="14" id="KW-0902">Two-component regulatory system</keyword>
<feature type="domain" description="Histidine kinase" evidence="18">
    <location>
        <begin position="605"/>
        <end position="825"/>
    </location>
</feature>
<evidence type="ECO:0000259" key="19">
    <source>
        <dbReference type="PROSITE" id="PS50110"/>
    </source>
</evidence>
<dbReference type="InterPro" id="IPR004358">
    <property type="entry name" value="Sig_transdc_His_kin-like_C"/>
</dbReference>
<dbReference type="InterPro" id="IPR036097">
    <property type="entry name" value="HisK_dim/P_sf"/>
</dbReference>
<keyword evidence="9" id="KW-0732">Signal</keyword>
<reference evidence="21 22" key="1">
    <citation type="submission" date="2020-10" db="EMBL/GenBank/DDBJ databases">
        <title>Genome sequences of Pseudomonas isolates.</title>
        <authorList>
            <person name="Wessels L."/>
            <person name="Reich F."/>
            <person name="Hammerl J."/>
        </authorList>
    </citation>
    <scope>NUCLEOTIDE SEQUENCE [LARGE SCALE GENOMIC DNA]</scope>
    <source>
        <strain evidence="21 22">20-MO00628-0</strain>
    </source>
</reference>
<comment type="catalytic activity">
    <reaction evidence="1">
        <text>ATP + protein L-histidine = ADP + protein N-phospho-L-histidine.</text>
        <dbReference type="EC" id="2.7.13.3"/>
    </reaction>
</comment>
<feature type="domain" description="Response regulatory" evidence="19">
    <location>
        <begin position="846"/>
        <end position="965"/>
    </location>
</feature>
<feature type="modified residue" description="4-aspartylphosphate" evidence="17">
    <location>
        <position position="895"/>
    </location>
</feature>
<dbReference type="InterPro" id="IPR003661">
    <property type="entry name" value="HisK_dim/P_dom"/>
</dbReference>
<dbReference type="SUPFAM" id="SSF55874">
    <property type="entry name" value="ATPase domain of HSP90 chaperone/DNA topoisomerase II/histidine kinase"/>
    <property type="match status" value="1"/>
</dbReference>
<dbReference type="CDD" id="cd13707">
    <property type="entry name" value="PBP2_BvgS_D2"/>
    <property type="match status" value="1"/>
</dbReference>
<evidence type="ECO:0000256" key="4">
    <source>
        <dbReference type="ARBA" id="ARBA00022475"/>
    </source>
</evidence>
<evidence type="ECO:0000256" key="17">
    <source>
        <dbReference type="PROSITE-ProRule" id="PRU00169"/>
    </source>
</evidence>
<dbReference type="SUPFAM" id="SSF47226">
    <property type="entry name" value="Histidine-containing phosphotransfer domain, HPT domain"/>
    <property type="match status" value="1"/>
</dbReference>
<dbReference type="InterPro" id="IPR049870">
    <property type="entry name" value="BvgS-like_periplasmic1"/>
</dbReference>
<evidence type="ECO:0000256" key="2">
    <source>
        <dbReference type="ARBA" id="ARBA00004429"/>
    </source>
</evidence>
<keyword evidence="8" id="KW-0812">Transmembrane</keyword>
<dbReference type="SMART" id="SM00388">
    <property type="entry name" value="HisKA"/>
    <property type="match status" value="1"/>
</dbReference>
<dbReference type="PROSITE" id="PS50109">
    <property type="entry name" value="HIS_KIN"/>
    <property type="match status" value="1"/>
</dbReference>
<evidence type="ECO:0000256" key="5">
    <source>
        <dbReference type="ARBA" id="ARBA00022519"/>
    </source>
</evidence>
<dbReference type="RefSeq" id="WP_196172818.1">
    <property type="nucleotide sequence ID" value="NZ_JADLJR010000004.1"/>
</dbReference>
<evidence type="ECO:0000256" key="1">
    <source>
        <dbReference type="ARBA" id="ARBA00000085"/>
    </source>
</evidence>
<keyword evidence="15" id="KW-0472">Membrane</keyword>
<dbReference type="Pfam" id="PF00497">
    <property type="entry name" value="SBP_bac_3"/>
    <property type="match status" value="2"/>
</dbReference>
<dbReference type="Gene3D" id="1.20.120.160">
    <property type="entry name" value="HPT domain"/>
    <property type="match status" value="1"/>
</dbReference>
<dbReference type="Pfam" id="PF00512">
    <property type="entry name" value="HisKA"/>
    <property type="match status" value="1"/>
</dbReference>
<dbReference type="Pfam" id="PF00072">
    <property type="entry name" value="Response_reg"/>
    <property type="match status" value="1"/>
</dbReference>
<keyword evidence="5" id="KW-0997">Cell inner membrane</keyword>
<evidence type="ECO:0000313" key="22">
    <source>
        <dbReference type="Proteomes" id="UP000639294"/>
    </source>
</evidence>
<evidence type="ECO:0000256" key="6">
    <source>
        <dbReference type="ARBA" id="ARBA00022553"/>
    </source>
</evidence>
<dbReference type="InterPro" id="IPR036641">
    <property type="entry name" value="HPT_dom_sf"/>
</dbReference>
<evidence type="ECO:0000256" key="15">
    <source>
        <dbReference type="ARBA" id="ARBA00023136"/>
    </source>
</evidence>
<evidence type="ECO:0000256" key="16">
    <source>
        <dbReference type="PROSITE-ProRule" id="PRU00110"/>
    </source>
</evidence>
<evidence type="ECO:0000256" key="11">
    <source>
        <dbReference type="ARBA" id="ARBA00022777"/>
    </source>
</evidence>
<evidence type="ECO:0000256" key="13">
    <source>
        <dbReference type="ARBA" id="ARBA00022989"/>
    </source>
</evidence>
<keyword evidence="13" id="KW-1133">Transmembrane helix</keyword>
<dbReference type="CDD" id="cd13705">
    <property type="entry name" value="PBP2_BvgS_D1"/>
    <property type="match status" value="1"/>
</dbReference>
<feature type="modified residue" description="Phosphohistidine" evidence="16">
    <location>
        <position position="1029"/>
    </location>
</feature>
<evidence type="ECO:0000256" key="7">
    <source>
        <dbReference type="ARBA" id="ARBA00022679"/>
    </source>
</evidence>
<protein>
    <recommendedName>
        <fullName evidence="3">histidine kinase</fullName>
        <ecNumber evidence="3">2.7.13.3</ecNumber>
    </recommendedName>
</protein>
<accession>A0ABS0FVE5</accession>
<evidence type="ECO:0000256" key="14">
    <source>
        <dbReference type="ARBA" id="ARBA00023012"/>
    </source>
</evidence>
<comment type="subcellular location">
    <subcellularLocation>
        <location evidence="2">Cell inner membrane</location>
        <topology evidence="2">Multi-pass membrane protein</topology>
    </subcellularLocation>
</comment>
<comment type="caution">
    <text evidence="21">The sequence shown here is derived from an EMBL/GenBank/DDBJ whole genome shotgun (WGS) entry which is preliminary data.</text>
</comment>
<dbReference type="CDD" id="cd00082">
    <property type="entry name" value="HisKA"/>
    <property type="match status" value="1"/>
</dbReference>
<keyword evidence="7" id="KW-0808">Transferase</keyword>
<evidence type="ECO:0000313" key="21">
    <source>
        <dbReference type="EMBL" id="MBF8644297.1"/>
    </source>
</evidence>
<keyword evidence="10" id="KW-0547">Nucleotide-binding</keyword>
<dbReference type="PROSITE" id="PS50894">
    <property type="entry name" value="HPT"/>
    <property type="match status" value="1"/>
</dbReference>
<dbReference type="InterPro" id="IPR003594">
    <property type="entry name" value="HATPase_dom"/>
</dbReference>
<keyword evidence="4" id="KW-1003">Cell membrane</keyword>
<dbReference type="PANTHER" id="PTHR43047:SF72">
    <property type="entry name" value="OSMOSENSING HISTIDINE PROTEIN KINASE SLN1"/>
    <property type="match status" value="1"/>
</dbReference>
<evidence type="ECO:0000256" key="9">
    <source>
        <dbReference type="ARBA" id="ARBA00022729"/>
    </source>
</evidence>
<dbReference type="SMART" id="SM00448">
    <property type="entry name" value="REC"/>
    <property type="match status" value="1"/>
</dbReference>
<dbReference type="CDD" id="cd16922">
    <property type="entry name" value="HATPase_EvgS-ArcB-TorS-like"/>
    <property type="match status" value="1"/>
</dbReference>
<keyword evidence="12" id="KW-0067">ATP-binding</keyword>
<dbReference type="InterPro" id="IPR036890">
    <property type="entry name" value="HATPase_C_sf"/>
</dbReference>
<evidence type="ECO:0000256" key="10">
    <source>
        <dbReference type="ARBA" id="ARBA00022741"/>
    </source>
</evidence>
<dbReference type="Proteomes" id="UP000639294">
    <property type="component" value="Unassembled WGS sequence"/>
</dbReference>
<name>A0ABS0FVE5_9PSED</name>
<dbReference type="SUPFAM" id="SSF52172">
    <property type="entry name" value="CheY-like"/>
    <property type="match status" value="1"/>
</dbReference>
<dbReference type="PANTHER" id="PTHR43047">
    <property type="entry name" value="TWO-COMPONENT HISTIDINE PROTEIN KINASE"/>
    <property type="match status" value="1"/>
</dbReference>
<dbReference type="SMART" id="SM00062">
    <property type="entry name" value="PBPb"/>
    <property type="match status" value="2"/>
</dbReference>
<evidence type="ECO:0000256" key="3">
    <source>
        <dbReference type="ARBA" id="ARBA00012438"/>
    </source>
</evidence>